<dbReference type="PANTHER" id="PTHR13538">
    <property type="entry name" value="N-ACETYLTRANSFERASE 6"/>
    <property type="match status" value="1"/>
</dbReference>
<proteinExistence type="predicted"/>
<sequence length="177" mass="20692">MKIYQAKDEDIRLTMLDSFQRYQKTERVYVECNGEILEKYDRFEDTWSISRKREVVRHFSEVIANGGLILLVERNHQIIGFAVIEGVEFGETAVYRELSYIHIDRRHRGKGIGKALFEMVRKAAKDIGAAKLYIGAHPSVETQHFYTRMGCTLAKEINQAIYEREPRDLRLEISVYS</sequence>
<dbReference type="eggNOG" id="COG0456">
    <property type="taxonomic scope" value="Bacteria"/>
</dbReference>
<dbReference type="Proteomes" id="UP000030528">
    <property type="component" value="Unassembled WGS sequence"/>
</dbReference>
<dbReference type="InterPro" id="IPR016181">
    <property type="entry name" value="Acyl_CoA_acyltransferase"/>
</dbReference>
<evidence type="ECO:0000313" key="2">
    <source>
        <dbReference type="EMBL" id="KGX88667.1"/>
    </source>
</evidence>
<dbReference type="RefSeq" id="WP_051240119.1">
    <property type="nucleotide sequence ID" value="NZ_AULI01000026.1"/>
</dbReference>
<organism evidence="2 3">
    <name type="scientific">Pontibacillus halophilus JSM 076056 = DSM 19796</name>
    <dbReference type="NCBI Taxonomy" id="1385510"/>
    <lineage>
        <taxon>Bacteria</taxon>
        <taxon>Bacillati</taxon>
        <taxon>Bacillota</taxon>
        <taxon>Bacilli</taxon>
        <taxon>Bacillales</taxon>
        <taxon>Bacillaceae</taxon>
        <taxon>Pontibacillus</taxon>
    </lineage>
</organism>
<accession>A0A0A5HYH3</accession>
<reference evidence="2 3" key="1">
    <citation type="submission" date="2013-08" db="EMBL/GenBank/DDBJ databases">
        <authorList>
            <person name="Huang J."/>
            <person name="Wang G."/>
        </authorList>
    </citation>
    <scope>NUCLEOTIDE SEQUENCE [LARGE SCALE GENOMIC DNA]</scope>
    <source>
        <strain evidence="2 3">JSM 076056</strain>
    </source>
</reference>
<dbReference type="Gene3D" id="3.40.630.30">
    <property type="match status" value="1"/>
</dbReference>
<dbReference type="GO" id="GO:0008080">
    <property type="term" value="F:N-acetyltransferase activity"/>
    <property type="evidence" value="ECO:0007669"/>
    <property type="project" value="InterPro"/>
</dbReference>
<comment type="caution">
    <text evidence="2">The sequence shown here is derived from an EMBL/GenBank/DDBJ whole genome shotgun (WGS) entry which is preliminary data.</text>
</comment>
<protein>
    <recommendedName>
        <fullName evidence="1">N-acetyltransferase domain-containing protein</fullName>
    </recommendedName>
</protein>
<dbReference type="AlphaFoldDB" id="A0A0A5HYH3"/>
<dbReference type="GO" id="GO:0005737">
    <property type="term" value="C:cytoplasm"/>
    <property type="evidence" value="ECO:0007669"/>
    <property type="project" value="TreeGrafter"/>
</dbReference>
<dbReference type="GO" id="GO:1905502">
    <property type="term" value="F:acetyl-CoA binding"/>
    <property type="evidence" value="ECO:0007669"/>
    <property type="project" value="TreeGrafter"/>
</dbReference>
<dbReference type="PROSITE" id="PS51186">
    <property type="entry name" value="GNAT"/>
    <property type="match status" value="1"/>
</dbReference>
<dbReference type="Pfam" id="PF00583">
    <property type="entry name" value="Acetyltransf_1"/>
    <property type="match status" value="1"/>
</dbReference>
<dbReference type="InterPro" id="IPR039840">
    <property type="entry name" value="NAA80"/>
</dbReference>
<dbReference type="EMBL" id="AVPE01000026">
    <property type="protein sequence ID" value="KGX88667.1"/>
    <property type="molecule type" value="Genomic_DNA"/>
</dbReference>
<gene>
    <name evidence="2" type="ORF">N781_09720</name>
</gene>
<evidence type="ECO:0000259" key="1">
    <source>
        <dbReference type="PROSITE" id="PS51186"/>
    </source>
</evidence>
<evidence type="ECO:0000313" key="3">
    <source>
        <dbReference type="Proteomes" id="UP000030528"/>
    </source>
</evidence>
<dbReference type="SUPFAM" id="SSF55729">
    <property type="entry name" value="Acyl-CoA N-acyltransferases (Nat)"/>
    <property type="match status" value="1"/>
</dbReference>
<dbReference type="OrthoDB" id="8116556at2"/>
<keyword evidence="3" id="KW-1185">Reference proteome</keyword>
<feature type="domain" description="N-acetyltransferase" evidence="1">
    <location>
        <begin position="27"/>
        <end position="176"/>
    </location>
</feature>
<dbReference type="PANTHER" id="PTHR13538:SF4">
    <property type="entry name" value="N-ALPHA-ACETYLTRANSFERASE 80"/>
    <property type="match status" value="1"/>
</dbReference>
<dbReference type="InterPro" id="IPR000182">
    <property type="entry name" value="GNAT_dom"/>
</dbReference>
<name>A0A0A5HYH3_9BACI</name>
<dbReference type="CDD" id="cd04301">
    <property type="entry name" value="NAT_SF"/>
    <property type="match status" value="1"/>
</dbReference>
<dbReference type="STRING" id="1385510.GCA_000425205_03658"/>